<dbReference type="RefSeq" id="WP_188083960.1">
    <property type="nucleotide sequence ID" value="NZ_JACIEU010000023.1"/>
</dbReference>
<dbReference type="EMBL" id="JACIEU010000023">
    <property type="protein sequence ID" value="MBB4150618.1"/>
    <property type="molecule type" value="Genomic_DNA"/>
</dbReference>
<proteinExistence type="predicted"/>
<keyword evidence="2" id="KW-1185">Reference proteome</keyword>
<organism evidence="1 2">
    <name type="scientific">Sphingobium scionense</name>
    <dbReference type="NCBI Taxonomy" id="1404341"/>
    <lineage>
        <taxon>Bacteria</taxon>
        <taxon>Pseudomonadati</taxon>
        <taxon>Pseudomonadota</taxon>
        <taxon>Alphaproteobacteria</taxon>
        <taxon>Sphingomonadales</taxon>
        <taxon>Sphingomonadaceae</taxon>
        <taxon>Sphingobium</taxon>
    </lineage>
</organism>
<comment type="caution">
    <text evidence="1">The sequence shown here is derived from an EMBL/GenBank/DDBJ whole genome shotgun (WGS) entry which is preliminary data.</text>
</comment>
<protein>
    <submittedName>
        <fullName evidence="1">Uncharacterized protein</fullName>
    </submittedName>
</protein>
<dbReference type="AlphaFoldDB" id="A0A7W6LUA4"/>
<gene>
    <name evidence="1" type="ORF">GGQ90_004425</name>
</gene>
<dbReference type="Proteomes" id="UP000590524">
    <property type="component" value="Unassembled WGS sequence"/>
</dbReference>
<accession>A0A7W6LUA4</accession>
<sequence>MAISNKMEVCPPSTSMLELFSGYNRQGLRLSGLTLFLFHPLDFAFENLANEACPPLGSNQLINPLAQSFGQTHIGRSEVKRRSSHAFVVTAREPHSTGRRISGTAYCNIVRFAVISDAG</sequence>
<name>A0A7W6LUA4_9SPHN</name>
<evidence type="ECO:0000313" key="1">
    <source>
        <dbReference type="EMBL" id="MBB4150618.1"/>
    </source>
</evidence>
<reference evidence="1 2" key="1">
    <citation type="submission" date="2020-08" db="EMBL/GenBank/DDBJ databases">
        <title>Genomic Encyclopedia of Type Strains, Phase IV (KMG-IV): sequencing the most valuable type-strain genomes for metagenomic binning, comparative biology and taxonomic classification.</title>
        <authorList>
            <person name="Goeker M."/>
        </authorList>
    </citation>
    <scope>NUCLEOTIDE SEQUENCE [LARGE SCALE GENOMIC DNA]</scope>
    <source>
        <strain evidence="1 2">DSM 19371</strain>
    </source>
</reference>
<evidence type="ECO:0000313" key="2">
    <source>
        <dbReference type="Proteomes" id="UP000590524"/>
    </source>
</evidence>